<feature type="region of interest" description="Disordered" evidence="1">
    <location>
        <begin position="428"/>
        <end position="447"/>
    </location>
</feature>
<evidence type="ECO:0000256" key="1">
    <source>
        <dbReference type="SAM" id="MobiDB-lite"/>
    </source>
</evidence>
<evidence type="ECO:0000313" key="3">
    <source>
        <dbReference type="Proteomes" id="UP000075881"/>
    </source>
</evidence>
<dbReference type="VEuPathDB" id="VectorBase:ACHR009539"/>
<keyword evidence="3" id="KW-1185">Reference proteome</keyword>
<organism evidence="2 3">
    <name type="scientific">Anopheles christyi</name>
    <dbReference type="NCBI Taxonomy" id="43041"/>
    <lineage>
        <taxon>Eukaryota</taxon>
        <taxon>Metazoa</taxon>
        <taxon>Ecdysozoa</taxon>
        <taxon>Arthropoda</taxon>
        <taxon>Hexapoda</taxon>
        <taxon>Insecta</taxon>
        <taxon>Pterygota</taxon>
        <taxon>Neoptera</taxon>
        <taxon>Endopterygota</taxon>
        <taxon>Diptera</taxon>
        <taxon>Nematocera</taxon>
        <taxon>Culicoidea</taxon>
        <taxon>Culicidae</taxon>
        <taxon>Anophelinae</taxon>
        <taxon>Anopheles</taxon>
    </lineage>
</organism>
<accession>A0A182KFK1</accession>
<feature type="compositionally biased region" description="Low complexity" evidence="1">
    <location>
        <begin position="394"/>
        <end position="403"/>
    </location>
</feature>
<proteinExistence type="predicted"/>
<sequence length="590" mass="65242">MASHETTFDYRGCLVVCDLFHIALHPVFALRVLSSSVVTSRLIRKLSFNPVATTNGSSATDQSPTNNGHGLNNRVTAKYVLHKNCTPTRCKVQPREASVVDDGAVEGWMAERRMAPDSGFYPLGDERSSSNPSPPPIPETQNNYKLSRSMKNLPKKRTNITSNKNVNLRKCFRLRSKTFDGPLTEGGGGTGSVRTTTDGTLGSSPSIVEASSGVGVAERREVVAADSMTLASNNSSSRLIGAKLDKISKSLMRAGDGEGTLDIAKPLFLSASKHRRSNYNHIEGCDDEDMVIRGGEELRGHWRQDEELVLTSASGTSSLGRREQRLEQETTLSTMVEEADPAGQTPSVMERLTVAETAAALLFEKVKYDRTKRYLIDQLTDGSGSGERVGGGTPPSSSSCCSSPFHLAKSEDFVDPWKNYNIRGGANWDKVSKSPWDSSAKPSPMRGEVSKVPLTQISVEIPQQQHPHQQHQQQQQTALPSYQPMRTHWNPFEYSPAHLARIAAGNSQQTPPPHQPQQQYRPAFQVQTDVWENLNSKHYEIDTDVVWRSTRCSSRRTSASTVETWIDDETFDNSFNEELERRCATLKICE</sequence>
<reference evidence="3" key="1">
    <citation type="submission" date="2013-03" db="EMBL/GenBank/DDBJ databases">
        <title>The Genome Sequence of Anopheles christyi ACHKN1017.</title>
        <authorList>
            <consortium name="The Broad Institute Genomics Platform"/>
            <person name="Neafsey D.E."/>
            <person name="Besansky N."/>
            <person name="Walker B."/>
            <person name="Young S.K."/>
            <person name="Zeng Q."/>
            <person name="Gargeya S."/>
            <person name="Fitzgerald M."/>
            <person name="Haas B."/>
            <person name="Abouelleil A."/>
            <person name="Allen A.W."/>
            <person name="Alvarado L."/>
            <person name="Arachchi H.M."/>
            <person name="Berlin A.M."/>
            <person name="Chapman S.B."/>
            <person name="Gainer-Dewar J."/>
            <person name="Goldberg J."/>
            <person name="Griggs A."/>
            <person name="Gujja S."/>
            <person name="Hansen M."/>
            <person name="Howarth C."/>
            <person name="Imamovic A."/>
            <person name="Ireland A."/>
            <person name="Larimer J."/>
            <person name="McCowan C."/>
            <person name="Murphy C."/>
            <person name="Pearson M."/>
            <person name="Poon T.W."/>
            <person name="Priest M."/>
            <person name="Roberts A."/>
            <person name="Saif S."/>
            <person name="Shea T."/>
            <person name="Sisk P."/>
            <person name="Sykes S."/>
            <person name="Wortman J."/>
            <person name="Nusbaum C."/>
            <person name="Birren B."/>
        </authorList>
    </citation>
    <scope>NUCLEOTIDE SEQUENCE [LARGE SCALE GENOMIC DNA]</scope>
    <source>
        <strain evidence="3">ACHKN1017</strain>
    </source>
</reference>
<dbReference type="AlphaFoldDB" id="A0A182KFK1"/>
<feature type="region of interest" description="Disordered" evidence="1">
    <location>
        <begin position="53"/>
        <end position="72"/>
    </location>
</feature>
<name>A0A182KFK1_9DIPT</name>
<feature type="compositionally biased region" description="Polar residues" evidence="1">
    <location>
        <begin position="139"/>
        <end position="148"/>
    </location>
</feature>
<reference evidence="2" key="2">
    <citation type="submission" date="2020-05" db="UniProtKB">
        <authorList>
            <consortium name="EnsemblMetazoa"/>
        </authorList>
    </citation>
    <scope>IDENTIFICATION</scope>
    <source>
        <strain evidence="2">ACHKN1017</strain>
    </source>
</reference>
<feature type="region of interest" description="Disordered" evidence="1">
    <location>
        <begin position="380"/>
        <end position="403"/>
    </location>
</feature>
<dbReference type="EnsemblMetazoa" id="ACHR009539-RA">
    <property type="protein sequence ID" value="ACHR009539-PA"/>
    <property type="gene ID" value="ACHR009539"/>
</dbReference>
<feature type="region of interest" description="Disordered" evidence="1">
    <location>
        <begin position="116"/>
        <end position="148"/>
    </location>
</feature>
<evidence type="ECO:0000313" key="2">
    <source>
        <dbReference type="EnsemblMetazoa" id="ACHR009539-PA"/>
    </source>
</evidence>
<feature type="compositionally biased region" description="Gly residues" evidence="1">
    <location>
        <begin position="383"/>
        <end position="393"/>
    </location>
</feature>
<protein>
    <submittedName>
        <fullName evidence="2">Uncharacterized protein</fullName>
    </submittedName>
</protein>
<feature type="region of interest" description="Disordered" evidence="1">
    <location>
        <begin position="179"/>
        <end position="207"/>
    </location>
</feature>
<dbReference type="Proteomes" id="UP000075881">
    <property type="component" value="Unassembled WGS sequence"/>
</dbReference>